<dbReference type="STRING" id="6669.E9H125"/>
<dbReference type="OrthoDB" id="248495at2759"/>
<feature type="non-terminal residue" evidence="2">
    <location>
        <position position="182"/>
    </location>
</feature>
<feature type="non-terminal residue" evidence="2">
    <location>
        <position position="1"/>
    </location>
</feature>
<dbReference type="PANTHER" id="PTHR14030">
    <property type="entry name" value="MITOTIC CHECKPOINT SERINE/THREONINE-PROTEIN KINASE BUB1"/>
    <property type="match status" value="1"/>
</dbReference>
<name>E9H125_DAPPU</name>
<feature type="domain" description="BUB1 N-terminal" evidence="1">
    <location>
        <begin position="47"/>
        <end position="182"/>
    </location>
</feature>
<proteinExistence type="predicted"/>
<dbReference type="InterPro" id="IPR013212">
    <property type="entry name" value="Mad3/Bub1_I"/>
</dbReference>
<dbReference type="eggNOG" id="KOG1166">
    <property type="taxonomic scope" value="Eukaryota"/>
</dbReference>
<dbReference type="AlphaFoldDB" id="E9H125"/>
<dbReference type="PhylomeDB" id="E9H125"/>
<accession>E9H125</accession>
<dbReference type="PANTHER" id="PTHR14030:SF4">
    <property type="entry name" value="BUB1 KINASE, ISOFORM A-RELATED"/>
    <property type="match status" value="1"/>
</dbReference>
<sequence length="182" mass="21514">GDNYEWELSKENIQPLKHGRNIGSLLTALTVGEDHAKHQRNEQRKAMELDIMAYDGSDPLELWSRYIQWVEENYPQGGKESDLQMVLEQCLEKLRDSPQYQSDPRLLEIYLRYLDLTENNAEWYNQLYGAGYFHKLASFYIHWAETLEACSNFKEGTRIYMLGLQNKAEPLIKLEESFKHYQ</sequence>
<dbReference type="Pfam" id="PF08311">
    <property type="entry name" value="Mad3_BUB1_I"/>
    <property type="match status" value="1"/>
</dbReference>
<dbReference type="SMART" id="SM00777">
    <property type="entry name" value="Mad3_BUB1_I"/>
    <property type="match status" value="1"/>
</dbReference>
<organism evidence="2 3">
    <name type="scientific">Daphnia pulex</name>
    <name type="common">Water flea</name>
    <dbReference type="NCBI Taxonomy" id="6669"/>
    <lineage>
        <taxon>Eukaryota</taxon>
        <taxon>Metazoa</taxon>
        <taxon>Ecdysozoa</taxon>
        <taxon>Arthropoda</taxon>
        <taxon>Crustacea</taxon>
        <taxon>Branchiopoda</taxon>
        <taxon>Diplostraca</taxon>
        <taxon>Cladocera</taxon>
        <taxon>Anomopoda</taxon>
        <taxon>Daphniidae</taxon>
        <taxon>Daphnia</taxon>
    </lineage>
</organism>
<dbReference type="EMBL" id="GL732582">
    <property type="protein sequence ID" value="EFX74596.1"/>
    <property type="molecule type" value="Genomic_DNA"/>
</dbReference>
<evidence type="ECO:0000313" key="3">
    <source>
        <dbReference type="Proteomes" id="UP000000305"/>
    </source>
</evidence>
<dbReference type="GO" id="GO:0032991">
    <property type="term" value="C:protein-containing complex"/>
    <property type="evidence" value="ECO:0007669"/>
    <property type="project" value="UniProtKB-ARBA"/>
</dbReference>
<gene>
    <name evidence="2" type="ORF">DAPPUDRAFT_15195</name>
</gene>
<dbReference type="InParanoid" id="E9H125"/>
<evidence type="ECO:0000259" key="1">
    <source>
        <dbReference type="PROSITE" id="PS51489"/>
    </source>
</evidence>
<dbReference type="Proteomes" id="UP000000305">
    <property type="component" value="Unassembled WGS sequence"/>
</dbReference>
<dbReference type="HOGENOM" id="CLU_092622_1_0_1"/>
<dbReference type="InterPro" id="IPR015661">
    <property type="entry name" value="Bub1/Mad3"/>
</dbReference>
<dbReference type="KEGG" id="dpx:DAPPUDRAFT_15195"/>
<dbReference type="PROSITE" id="PS51489">
    <property type="entry name" value="BUB1_N"/>
    <property type="match status" value="1"/>
</dbReference>
<reference evidence="2 3" key="1">
    <citation type="journal article" date="2011" name="Science">
        <title>The ecoresponsive genome of Daphnia pulex.</title>
        <authorList>
            <person name="Colbourne J.K."/>
            <person name="Pfrender M.E."/>
            <person name="Gilbert D."/>
            <person name="Thomas W.K."/>
            <person name="Tucker A."/>
            <person name="Oakley T.H."/>
            <person name="Tokishita S."/>
            <person name="Aerts A."/>
            <person name="Arnold G.J."/>
            <person name="Basu M.K."/>
            <person name="Bauer D.J."/>
            <person name="Caceres C.E."/>
            <person name="Carmel L."/>
            <person name="Casola C."/>
            <person name="Choi J.H."/>
            <person name="Detter J.C."/>
            <person name="Dong Q."/>
            <person name="Dusheyko S."/>
            <person name="Eads B.D."/>
            <person name="Frohlich T."/>
            <person name="Geiler-Samerotte K.A."/>
            <person name="Gerlach D."/>
            <person name="Hatcher P."/>
            <person name="Jogdeo S."/>
            <person name="Krijgsveld J."/>
            <person name="Kriventseva E.V."/>
            <person name="Kultz D."/>
            <person name="Laforsch C."/>
            <person name="Lindquist E."/>
            <person name="Lopez J."/>
            <person name="Manak J.R."/>
            <person name="Muller J."/>
            <person name="Pangilinan J."/>
            <person name="Patwardhan R.P."/>
            <person name="Pitluck S."/>
            <person name="Pritham E.J."/>
            <person name="Rechtsteiner A."/>
            <person name="Rho M."/>
            <person name="Rogozin I.B."/>
            <person name="Sakarya O."/>
            <person name="Salamov A."/>
            <person name="Schaack S."/>
            <person name="Shapiro H."/>
            <person name="Shiga Y."/>
            <person name="Skalitzky C."/>
            <person name="Smith Z."/>
            <person name="Souvorov A."/>
            <person name="Sung W."/>
            <person name="Tang Z."/>
            <person name="Tsuchiya D."/>
            <person name="Tu H."/>
            <person name="Vos H."/>
            <person name="Wang M."/>
            <person name="Wolf Y.I."/>
            <person name="Yamagata H."/>
            <person name="Yamada T."/>
            <person name="Ye Y."/>
            <person name="Shaw J.R."/>
            <person name="Andrews J."/>
            <person name="Crease T.J."/>
            <person name="Tang H."/>
            <person name="Lucas S.M."/>
            <person name="Robertson H.M."/>
            <person name="Bork P."/>
            <person name="Koonin E.V."/>
            <person name="Zdobnov E.M."/>
            <person name="Grigoriev I.V."/>
            <person name="Lynch M."/>
            <person name="Boore J.L."/>
        </authorList>
    </citation>
    <scope>NUCLEOTIDE SEQUENCE [LARGE SCALE GENOMIC DNA]</scope>
</reference>
<dbReference type="GO" id="GO:0007094">
    <property type="term" value="P:mitotic spindle assembly checkpoint signaling"/>
    <property type="evidence" value="ECO:0007669"/>
    <property type="project" value="InterPro"/>
</dbReference>
<dbReference type="Gene3D" id="1.25.40.430">
    <property type="match status" value="1"/>
</dbReference>
<keyword evidence="3" id="KW-1185">Reference proteome</keyword>
<dbReference type="FunFam" id="1.25.40.430:FF:000003">
    <property type="entry name" value="Checkpoint serine/threonine-protein kinase BUB1"/>
    <property type="match status" value="1"/>
</dbReference>
<protein>
    <recommendedName>
        <fullName evidence="1">BUB1 N-terminal domain-containing protein</fullName>
    </recommendedName>
</protein>
<evidence type="ECO:0000313" key="2">
    <source>
        <dbReference type="EMBL" id="EFX74596.1"/>
    </source>
</evidence>
<dbReference type="OMA" id="MELDIMA"/>